<organism evidence="1 2">
    <name type="scientific">Clydaea vesicula</name>
    <dbReference type="NCBI Taxonomy" id="447962"/>
    <lineage>
        <taxon>Eukaryota</taxon>
        <taxon>Fungi</taxon>
        <taxon>Fungi incertae sedis</taxon>
        <taxon>Chytridiomycota</taxon>
        <taxon>Chytridiomycota incertae sedis</taxon>
        <taxon>Chytridiomycetes</taxon>
        <taxon>Lobulomycetales</taxon>
        <taxon>Lobulomycetaceae</taxon>
        <taxon>Clydaea</taxon>
    </lineage>
</organism>
<gene>
    <name evidence="1" type="ORF">HK099_000439</name>
</gene>
<sequence length="975" mass="113821">MFTDSDNSNIAAVFCPILKCILCQLERSDIETKLFTTEEATILFNQSKKHHNLFNSVNYIFLNVTQIDENVRILMKLMFSELKYHEELQDCISTFFFKISYLKFSDKSLLCYLSIAELIAELDEEDLIQFKLKCLVEELVIDYFEKLLFPLMKNTFNEDNIRWCFKLLVSFLQPQKDSACCTAVIKNFCLNFCEDFQYFKALNRFLILVSHSIIHLALIRKQAEAGKEMEEEIIFHQEDESMTDNGGGIVNFLSWKFSIYDAFLWEVFRILSIFSSVSFDCAVLSYYTENFNVNYLKILQNSNLEYKTCTMVDSENNPNQKKFYSTVISLSVSFLFCDEVFFQERINSFYTESQIYAILTEFILGNEFVNLDYEVVLYLLHLYVSFEEKIFNKLEFRPMTYSKILSELEHTTKVKHLTTFQPEASLFSIWKCSEKSWSFKSISNLMTVEWIELLMKTNEDDGLDCILNNIVNVTITYSGAIDNILSTFSSSHSNGNIKMFYFKLFSKMISNKNYADETFRVPLLLGLCKIWISFIENDSDWKIVNLLLVEFLKGNFMDKIFNAEKKTLFQFFSSELKLDLSFLLKLMMRKLQLILDGDLVADEVEKAFNSVLGMLNFFNIYSSVEEGKEMVLKATSKNSMFTETLHKSFFVLEYHSALFPQIKVAAGMLLCLLVEDELLEKKQVKNYLQIEKIIYDLSKNLKTEWKLNSFVLNKILKASALKENNSLLNFIKNKNIEYFMEIFNSLRAVVFDTLKNPFGTESQGIVLTCIVDCMKILVDFLGELDPIAASFILNQKSNEFITTCIYDFWANYYTTECKDLRWNTSGFFDFILLFLQREAKFCSKIFYSINSNDCLIENFNLKALISILELNQSKQESSHKFKIFGSLISIFDSEINGEKIINKFSVMEKCKIKEVFNEVIKSTKESNEEAQQSNKFHWVNICENEDFFNQGLFILMEEITKVDLIPAMINLNSII</sequence>
<dbReference type="EMBL" id="JADGJW010000011">
    <property type="protein sequence ID" value="KAJ3227766.1"/>
    <property type="molecule type" value="Genomic_DNA"/>
</dbReference>
<reference evidence="1" key="1">
    <citation type="submission" date="2020-05" db="EMBL/GenBank/DDBJ databases">
        <title>Phylogenomic resolution of chytrid fungi.</title>
        <authorList>
            <person name="Stajich J.E."/>
            <person name="Amses K."/>
            <person name="Simmons R."/>
            <person name="Seto K."/>
            <person name="Myers J."/>
            <person name="Bonds A."/>
            <person name="Quandt C.A."/>
            <person name="Barry K."/>
            <person name="Liu P."/>
            <person name="Grigoriev I."/>
            <person name="Longcore J.E."/>
            <person name="James T.Y."/>
        </authorList>
    </citation>
    <scope>NUCLEOTIDE SEQUENCE</scope>
    <source>
        <strain evidence="1">JEL0476</strain>
    </source>
</reference>
<dbReference type="Proteomes" id="UP001211065">
    <property type="component" value="Unassembled WGS sequence"/>
</dbReference>
<name>A0AAD5UBR1_9FUNG</name>
<dbReference type="AlphaFoldDB" id="A0AAD5UBR1"/>
<evidence type="ECO:0000313" key="1">
    <source>
        <dbReference type="EMBL" id="KAJ3227766.1"/>
    </source>
</evidence>
<keyword evidence="2" id="KW-1185">Reference proteome</keyword>
<protein>
    <submittedName>
        <fullName evidence="1">Uncharacterized protein</fullName>
    </submittedName>
</protein>
<evidence type="ECO:0000313" key="2">
    <source>
        <dbReference type="Proteomes" id="UP001211065"/>
    </source>
</evidence>
<proteinExistence type="predicted"/>
<comment type="caution">
    <text evidence="1">The sequence shown here is derived from an EMBL/GenBank/DDBJ whole genome shotgun (WGS) entry which is preliminary data.</text>
</comment>
<accession>A0AAD5UBR1</accession>